<feature type="chain" id="PRO_5046361489" evidence="1">
    <location>
        <begin position="19"/>
        <end position="230"/>
    </location>
</feature>
<comment type="caution">
    <text evidence="2">The sequence shown here is derived from an EMBL/GenBank/DDBJ whole genome shotgun (WGS) entry which is preliminary data.</text>
</comment>
<keyword evidence="1" id="KW-0732">Signal</keyword>
<gene>
    <name evidence="2" type="ORF">ACFQ3F_02245</name>
</gene>
<evidence type="ECO:0000256" key="1">
    <source>
        <dbReference type="SAM" id="SignalP"/>
    </source>
</evidence>
<dbReference type="Proteomes" id="UP001597229">
    <property type="component" value="Unassembled WGS sequence"/>
</dbReference>
<name>A0ABW3VVK1_9ACTN</name>
<evidence type="ECO:0000313" key="3">
    <source>
        <dbReference type="Proteomes" id="UP001597229"/>
    </source>
</evidence>
<dbReference type="RefSeq" id="WP_367920013.1">
    <property type="nucleotide sequence ID" value="NZ_BAABAC010000025.1"/>
</dbReference>
<dbReference type="EMBL" id="JBHTLX010000004">
    <property type="protein sequence ID" value="MFD1246600.1"/>
    <property type="molecule type" value="Genomic_DNA"/>
</dbReference>
<feature type="signal peptide" evidence="1">
    <location>
        <begin position="1"/>
        <end position="18"/>
    </location>
</feature>
<organism evidence="2 3">
    <name type="scientific">Nocardioides ginsengisoli</name>
    <dbReference type="NCBI Taxonomy" id="363868"/>
    <lineage>
        <taxon>Bacteria</taxon>
        <taxon>Bacillati</taxon>
        <taxon>Actinomycetota</taxon>
        <taxon>Actinomycetes</taxon>
        <taxon>Propionibacteriales</taxon>
        <taxon>Nocardioidaceae</taxon>
        <taxon>Nocardioides</taxon>
    </lineage>
</organism>
<accession>A0ABW3VVK1</accession>
<proteinExistence type="predicted"/>
<evidence type="ECO:0000313" key="2">
    <source>
        <dbReference type="EMBL" id="MFD1246600.1"/>
    </source>
</evidence>
<keyword evidence="3" id="KW-1185">Reference proteome</keyword>
<reference evidence="3" key="1">
    <citation type="journal article" date="2019" name="Int. J. Syst. Evol. Microbiol.">
        <title>The Global Catalogue of Microorganisms (GCM) 10K type strain sequencing project: providing services to taxonomists for standard genome sequencing and annotation.</title>
        <authorList>
            <consortium name="The Broad Institute Genomics Platform"/>
            <consortium name="The Broad Institute Genome Sequencing Center for Infectious Disease"/>
            <person name="Wu L."/>
            <person name="Ma J."/>
        </authorList>
    </citation>
    <scope>NUCLEOTIDE SEQUENCE [LARGE SCALE GENOMIC DNA]</scope>
    <source>
        <strain evidence="3">CCUG 52478</strain>
    </source>
</reference>
<protein>
    <submittedName>
        <fullName evidence="2">Uncharacterized protein</fullName>
    </submittedName>
</protein>
<sequence length="230" mass="23828">MKLLLAAALLATPALVLSGCSGDAAARDGGAPAAGAPRPALSTETLLTDSETEYDSGADWFRTGSGEGDGQDAFNPCAAQSLTGTGATTVVRADYELRNSGAGAPEVTGDYLVEVVGQYDDEAAATRAWTTINGWLEECAARPADLTSYRTLQTRKVAIPETDAVITEAHVGPVPKEVDPNGDAAYLVETGVVRKGDRVVVLTSVVVGQDYDFLGGTPVERMLPKAAARL</sequence>
<dbReference type="PROSITE" id="PS51257">
    <property type="entry name" value="PROKAR_LIPOPROTEIN"/>
    <property type="match status" value="1"/>
</dbReference>